<dbReference type="Gene3D" id="3.90.700.10">
    <property type="entry name" value="Succinate dehydrogenase/fumarate reductase flavoprotein, catalytic domain"/>
    <property type="match status" value="1"/>
</dbReference>
<dbReference type="PANTHER" id="PTHR43400">
    <property type="entry name" value="FUMARATE REDUCTASE"/>
    <property type="match status" value="1"/>
</dbReference>
<dbReference type="PANTHER" id="PTHR43400:SF7">
    <property type="entry name" value="FAD-DEPENDENT OXIDOREDUCTASE 2 FAD BINDING DOMAIN-CONTAINING PROTEIN"/>
    <property type="match status" value="1"/>
</dbReference>
<protein>
    <recommendedName>
        <fullName evidence="5">FAD-dependent oxidoreductase 2 FAD-binding domain-containing protein</fullName>
    </recommendedName>
</protein>
<dbReference type="AlphaFoldDB" id="A0A0F9DMA4"/>
<dbReference type="InterPro" id="IPR036188">
    <property type="entry name" value="FAD/NAD-bd_sf"/>
</dbReference>
<sequence length="422" mass="46170">MENSRLPSRWDETTDVLVIGSGFAGLAAAIEAKSAGSSVIIIEKMKGRGGNSIISDGNVSAAGPLLQKKDGIENSPELLYNDMLKAGLGLNYPDLARIVAERSEEVLQWTIDYLGVKYKERVDQFGGHSVPRTYITYNQSGSGIVRALFSKVKELGVKVRTHAYLEKLLQDTDGLVKGIRIRDGYVFPDAESGTPKCMKARRAVILATGGFANDIAFRVIQDPRLTRDVDSTNRAGTTAEALIEAMRICAAPVQLSCIQLGPWTSPDEKMYGVGPLFADYIVFTYGVMVDPATSRRFVNELGDRKACADAIMNIGTPCIGIADTEGIRQSGQIIDKCLKRGVVKSFKGLEDLAVAYNIPLEALQETIDRYNSYVRNETDEEFGKSILKGSKPLVNPPYYGVRLWPKVHYTMGGIQINTKAQV</sequence>
<gene>
    <name evidence="6" type="ORF">LCGC14_2471690</name>
</gene>
<dbReference type="InterPro" id="IPR003953">
    <property type="entry name" value="FAD-dep_OxRdtase_2_FAD-bd"/>
</dbReference>
<evidence type="ECO:0000256" key="4">
    <source>
        <dbReference type="ARBA" id="ARBA00023002"/>
    </source>
</evidence>
<reference evidence="6" key="1">
    <citation type="journal article" date="2015" name="Nature">
        <title>Complex archaea that bridge the gap between prokaryotes and eukaryotes.</title>
        <authorList>
            <person name="Spang A."/>
            <person name="Saw J.H."/>
            <person name="Jorgensen S.L."/>
            <person name="Zaremba-Niedzwiedzka K."/>
            <person name="Martijn J."/>
            <person name="Lind A.E."/>
            <person name="van Eijk R."/>
            <person name="Schleper C."/>
            <person name="Guy L."/>
            <person name="Ettema T.J."/>
        </authorList>
    </citation>
    <scope>NUCLEOTIDE SEQUENCE</scope>
</reference>
<dbReference type="InterPro" id="IPR010960">
    <property type="entry name" value="Flavocytochrome_c"/>
</dbReference>
<dbReference type="InterPro" id="IPR027477">
    <property type="entry name" value="Succ_DH/fumarate_Rdtase_cat_sf"/>
</dbReference>
<feature type="non-terminal residue" evidence="6">
    <location>
        <position position="422"/>
    </location>
</feature>
<dbReference type="NCBIfam" id="TIGR01813">
    <property type="entry name" value="flavo_cyto_c"/>
    <property type="match status" value="1"/>
</dbReference>
<proteinExistence type="predicted"/>
<dbReference type="Gene3D" id="3.50.50.60">
    <property type="entry name" value="FAD/NAD(P)-binding domain"/>
    <property type="match status" value="1"/>
</dbReference>
<organism evidence="6">
    <name type="scientific">marine sediment metagenome</name>
    <dbReference type="NCBI Taxonomy" id="412755"/>
    <lineage>
        <taxon>unclassified sequences</taxon>
        <taxon>metagenomes</taxon>
        <taxon>ecological metagenomes</taxon>
    </lineage>
</organism>
<accession>A0A0F9DMA4</accession>
<evidence type="ECO:0000256" key="3">
    <source>
        <dbReference type="ARBA" id="ARBA00022827"/>
    </source>
</evidence>
<keyword evidence="3" id="KW-0274">FAD</keyword>
<feature type="domain" description="FAD-dependent oxidoreductase 2 FAD-binding" evidence="5">
    <location>
        <begin position="15"/>
        <end position="422"/>
    </location>
</feature>
<dbReference type="GO" id="GO:0016491">
    <property type="term" value="F:oxidoreductase activity"/>
    <property type="evidence" value="ECO:0007669"/>
    <property type="project" value="UniProtKB-KW"/>
</dbReference>
<evidence type="ECO:0000256" key="2">
    <source>
        <dbReference type="ARBA" id="ARBA00022630"/>
    </source>
</evidence>
<evidence type="ECO:0000259" key="5">
    <source>
        <dbReference type="Pfam" id="PF00890"/>
    </source>
</evidence>
<dbReference type="EMBL" id="LAZR01038722">
    <property type="protein sequence ID" value="KKL18821.1"/>
    <property type="molecule type" value="Genomic_DNA"/>
</dbReference>
<dbReference type="GO" id="GO:0010181">
    <property type="term" value="F:FMN binding"/>
    <property type="evidence" value="ECO:0007669"/>
    <property type="project" value="InterPro"/>
</dbReference>
<name>A0A0F9DMA4_9ZZZZ</name>
<evidence type="ECO:0000256" key="1">
    <source>
        <dbReference type="ARBA" id="ARBA00001974"/>
    </source>
</evidence>
<evidence type="ECO:0000313" key="6">
    <source>
        <dbReference type="EMBL" id="KKL18821.1"/>
    </source>
</evidence>
<comment type="cofactor">
    <cofactor evidence="1">
        <name>FAD</name>
        <dbReference type="ChEBI" id="CHEBI:57692"/>
    </cofactor>
</comment>
<dbReference type="InterPro" id="IPR050315">
    <property type="entry name" value="FAD-oxidoreductase_2"/>
</dbReference>
<dbReference type="SUPFAM" id="SSF51905">
    <property type="entry name" value="FAD/NAD(P)-binding domain"/>
    <property type="match status" value="1"/>
</dbReference>
<keyword evidence="4" id="KW-0560">Oxidoreductase</keyword>
<dbReference type="SUPFAM" id="SSF56425">
    <property type="entry name" value="Succinate dehydrogenase/fumarate reductase flavoprotein, catalytic domain"/>
    <property type="match status" value="1"/>
</dbReference>
<comment type="caution">
    <text evidence="6">The sequence shown here is derived from an EMBL/GenBank/DDBJ whole genome shotgun (WGS) entry which is preliminary data.</text>
</comment>
<keyword evidence="2" id="KW-0285">Flavoprotein</keyword>
<dbReference type="Pfam" id="PF00890">
    <property type="entry name" value="FAD_binding_2"/>
    <property type="match status" value="1"/>
</dbReference>